<organism evidence="2 3">
    <name type="scientific">Portibacter lacus</name>
    <dbReference type="NCBI Taxonomy" id="1099794"/>
    <lineage>
        <taxon>Bacteria</taxon>
        <taxon>Pseudomonadati</taxon>
        <taxon>Bacteroidota</taxon>
        <taxon>Saprospiria</taxon>
        <taxon>Saprospirales</taxon>
        <taxon>Haliscomenobacteraceae</taxon>
        <taxon>Portibacter</taxon>
    </lineage>
</organism>
<dbReference type="InterPro" id="IPR008969">
    <property type="entry name" value="CarboxyPept-like_regulatory"/>
</dbReference>
<dbReference type="EMBL" id="BSOH01000011">
    <property type="protein sequence ID" value="GLR17372.1"/>
    <property type="molecule type" value="Genomic_DNA"/>
</dbReference>
<gene>
    <name evidence="2" type="ORF">GCM10007940_19870</name>
</gene>
<reference evidence="2" key="2">
    <citation type="submission" date="2023-01" db="EMBL/GenBank/DDBJ databases">
        <title>Draft genome sequence of Portibacter lacus strain NBRC 108769.</title>
        <authorList>
            <person name="Sun Q."/>
            <person name="Mori K."/>
        </authorList>
    </citation>
    <scope>NUCLEOTIDE SEQUENCE</scope>
    <source>
        <strain evidence="2">NBRC 108769</strain>
    </source>
</reference>
<feature type="chain" id="PRO_5041362124" description="Carboxypeptidase-like regulatory domain-containing protein" evidence="1">
    <location>
        <begin position="19"/>
        <end position="831"/>
    </location>
</feature>
<name>A0AA37SP34_9BACT</name>
<dbReference type="RefSeq" id="WP_235294082.1">
    <property type="nucleotide sequence ID" value="NZ_BSOH01000011.1"/>
</dbReference>
<dbReference type="Pfam" id="PF13715">
    <property type="entry name" value="CarbopepD_reg_2"/>
    <property type="match status" value="1"/>
</dbReference>
<reference evidence="2" key="1">
    <citation type="journal article" date="2014" name="Int. J. Syst. Evol. Microbiol.">
        <title>Complete genome sequence of Corynebacterium casei LMG S-19264T (=DSM 44701T), isolated from a smear-ripened cheese.</title>
        <authorList>
            <consortium name="US DOE Joint Genome Institute (JGI-PGF)"/>
            <person name="Walter F."/>
            <person name="Albersmeier A."/>
            <person name="Kalinowski J."/>
            <person name="Ruckert C."/>
        </authorList>
    </citation>
    <scope>NUCLEOTIDE SEQUENCE</scope>
    <source>
        <strain evidence="2">NBRC 108769</strain>
    </source>
</reference>
<comment type="caution">
    <text evidence="2">The sequence shown here is derived from an EMBL/GenBank/DDBJ whole genome shotgun (WGS) entry which is preliminary data.</text>
</comment>
<dbReference type="InterPro" id="IPR043741">
    <property type="entry name" value="DUF5686"/>
</dbReference>
<dbReference type="Pfam" id="PF18939">
    <property type="entry name" value="DUF5686"/>
    <property type="match status" value="1"/>
</dbReference>
<dbReference type="Gene3D" id="2.60.40.1120">
    <property type="entry name" value="Carboxypeptidase-like, regulatory domain"/>
    <property type="match status" value="1"/>
</dbReference>
<dbReference type="Proteomes" id="UP001156666">
    <property type="component" value="Unassembled WGS sequence"/>
</dbReference>
<evidence type="ECO:0008006" key="4">
    <source>
        <dbReference type="Google" id="ProtNLM"/>
    </source>
</evidence>
<protein>
    <recommendedName>
        <fullName evidence="4">Carboxypeptidase-like regulatory domain-containing protein</fullName>
    </recommendedName>
</protein>
<keyword evidence="3" id="KW-1185">Reference proteome</keyword>
<evidence type="ECO:0000256" key="1">
    <source>
        <dbReference type="SAM" id="SignalP"/>
    </source>
</evidence>
<accession>A0AA37SP34</accession>
<dbReference type="AlphaFoldDB" id="A0AA37SP34"/>
<dbReference type="SUPFAM" id="SSF49464">
    <property type="entry name" value="Carboxypeptidase regulatory domain-like"/>
    <property type="match status" value="1"/>
</dbReference>
<sequence>MRQLLFFLLFLISVSTNAQKLTGVVRDASTGIGIPFVNVFIPNSSFGTNTDEEGEFDFAPPRGKNEIHFSTLTYEKYVLQLNLTQDTFVEIFLIPTDIEIGEVTVEAKKTRIGNRIIRNLIANKDQILTEKSTFSNDNYIKTEIERYRPASKPEDTIVVEEGYDLVYLSEIATRQHLSNGKYKAEVKAELVNSSDDKLQRRARMDIDRSFRGSGQGIEYNPIEFFRNPQEANIELYDNQINNPTLSDRPISSPLGNGAFLNYRFRLKEISIVDGDSIFRVSVEPIFKKAPLFTGEITVNGSNWVLESASLSIDDNVITAFSDFTFDVKYEAVGDGKYKATNKSFFYVSKINKAEYRVNTQIVDSEFDLKPAFSKNFFSNEIIKYSEKSLERDVAIWEELRPKNIHVKQEERAFIMERDSIWDYEHSEEYYNAQDSDYNKITILNVLWSGVNYRKKSRGLTLYFASIAESVRPLGVGGYRQSLTGSVEKEFSTNNSLGFAYDINYGFTNNDLKGSLRVGYTYLPQKFARVFASVGDTYDLITIYESLQNIISRGNYIRNQRFSVGHVFEVVNGLYFTGEVKYADKRSIEDITLSGWTDFIFGEANQPRPFERYRSFIFEADILYKFGQKYITRGRKKIVLGNNYPTLNLKYKKGIPSIGNSEVNFDHIEVRLSQEMPLTKFGNTNWLILGGKYLNKRNLRFIEYKYFRGSTPYLFADPLRDYQLLGPTLSTNNAYFQAMGIHHFNGFVMDKIPLVNYLQLELIAGAAALAIPDQNFLHAEFYAGLGRKFKLFGEQFQIAAYATTRDNSLEKFQVSYKFGVNFYNAFSGKWAY</sequence>
<keyword evidence="1" id="KW-0732">Signal</keyword>
<proteinExistence type="predicted"/>
<feature type="signal peptide" evidence="1">
    <location>
        <begin position="1"/>
        <end position="18"/>
    </location>
</feature>
<evidence type="ECO:0000313" key="2">
    <source>
        <dbReference type="EMBL" id="GLR17372.1"/>
    </source>
</evidence>
<evidence type="ECO:0000313" key="3">
    <source>
        <dbReference type="Proteomes" id="UP001156666"/>
    </source>
</evidence>